<sequence length="367" mass="40028">MAANSTSQPQEDLFTGAEKLGKMFAALEQQGVAALGPVADTLEEYYVKVPLTLPGTDEKWESSMKVIKPRAFSPSKVGKWDASSGEQRSHPLIVLFHGGGFTHGSPESMTRPGREFAEAFGAVAVIPTYRMVRQDVRWPTPQRSAWSVLVYLSENAAQEFGVTLDEDGHGGGFIVNGFSAGANLTAVTAAISVFGDTGDPAEMEHKPLAKPVTGVALTCPSLMTDAMVPEEYRHLYTSLKENYNAPGLTGAMVETSRLRLQANSLSRWYSPVNALTSIPKTTDFGVYEPRFPPCYIQVCGLDPMRDDGVIFGKMLADRGFEMKIDVFSEDAHNAWMAMPFPTKSQNPSLGEGMMAGMEWLLKHYGQL</sequence>
<dbReference type="Gene3D" id="3.40.50.1820">
    <property type="entry name" value="alpha/beta hydrolase"/>
    <property type="match status" value="1"/>
</dbReference>
<keyword evidence="1" id="KW-0378">Hydrolase</keyword>
<comment type="caution">
    <text evidence="3">The sequence shown here is derived from an EMBL/GenBank/DDBJ whole genome shotgun (WGS) entry which is preliminary data.</text>
</comment>
<evidence type="ECO:0000256" key="1">
    <source>
        <dbReference type="ARBA" id="ARBA00022801"/>
    </source>
</evidence>
<dbReference type="PANTHER" id="PTHR48081">
    <property type="entry name" value="AB HYDROLASE SUPERFAMILY PROTEIN C4A8.06C"/>
    <property type="match status" value="1"/>
</dbReference>
<dbReference type="AlphaFoldDB" id="A0AA38R404"/>
<proteinExistence type="predicted"/>
<feature type="domain" description="Alpha/beta hydrolase fold-3" evidence="2">
    <location>
        <begin position="93"/>
        <end position="334"/>
    </location>
</feature>
<evidence type="ECO:0000313" key="3">
    <source>
        <dbReference type="EMBL" id="KAJ9132454.1"/>
    </source>
</evidence>
<protein>
    <recommendedName>
        <fullName evidence="2">Alpha/beta hydrolase fold-3 domain-containing protein</fullName>
    </recommendedName>
</protein>
<evidence type="ECO:0000259" key="2">
    <source>
        <dbReference type="Pfam" id="PF07859"/>
    </source>
</evidence>
<dbReference type="Proteomes" id="UP001174694">
    <property type="component" value="Unassembled WGS sequence"/>
</dbReference>
<name>A0AA38R404_9PEZI</name>
<evidence type="ECO:0000313" key="4">
    <source>
        <dbReference type="Proteomes" id="UP001174694"/>
    </source>
</evidence>
<accession>A0AA38R404</accession>
<dbReference type="InterPro" id="IPR050300">
    <property type="entry name" value="GDXG_lipolytic_enzyme"/>
</dbReference>
<dbReference type="Pfam" id="PF07859">
    <property type="entry name" value="Abhydrolase_3"/>
    <property type="match status" value="1"/>
</dbReference>
<dbReference type="SUPFAM" id="SSF53474">
    <property type="entry name" value="alpha/beta-Hydrolases"/>
    <property type="match status" value="1"/>
</dbReference>
<dbReference type="InterPro" id="IPR029058">
    <property type="entry name" value="AB_hydrolase_fold"/>
</dbReference>
<gene>
    <name evidence="3" type="ORF">NKR23_g11214</name>
</gene>
<dbReference type="EMBL" id="JANBVO010000057">
    <property type="protein sequence ID" value="KAJ9132454.1"/>
    <property type="molecule type" value="Genomic_DNA"/>
</dbReference>
<dbReference type="GO" id="GO:0016787">
    <property type="term" value="F:hydrolase activity"/>
    <property type="evidence" value="ECO:0007669"/>
    <property type="project" value="UniProtKB-KW"/>
</dbReference>
<keyword evidence="4" id="KW-1185">Reference proteome</keyword>
<dbReference type="InterPro" id="IPR013094">
    <property type="entry name" value="AB_hydrolase_3"/>
</dbReference>
<reference evidence="3" key="1">
    <citation type="submission" date="2022-07" db="EMBL/GenBank/DDBJ databases">
        <title>Fungi with potential for degradation of polypropylene.</title>
        <authorList>
            <person name="Gostincar C."/>
        </authorList>
    </citation>
    <scope>NUCLEOTIDE SEQUENCE</scope>
    <source>
        <strain evidence="3">EXF-13308</strain>
    </source>
</reference>
<organism evidence="3 4">
    <name type="scientific">Pleurostoma richardsiae</name>
    <dbReference type="NCBI Taxonomy" id="41990"/>
    <lineage>
        <taxon>Eukaryota</taxon>
        <taxon>Fungi</taxon>
        <taxon>Dikarya</taxon>
        <taxon>Ascomycota</taxon>
        <taxon>Pezizomycotina</taxon>
        <taxon>Sordariomycetes</taxon>
        <taxon>Sordariomycetidae</taxon>
        <taxon>Calosphaeriales</taxon>
        <taxon>Pleurostomataceae</taxon>
        <taxon>Pleurostoma</taxon>
    </lineage>
</organism>